<dbReference type="CDD" id="cd18702">
    <property type="entry name" value="PIN_VapC_like"/>
    <property type="match status" value="1"/>
</dbReference>
<accession>A0A8J7HVV5</accession>
<evidence type="ECO:0000259" key="1">
    <source>
        <dbReference type="PROSITE" id="PS50035"/>
    </source>
</evidence>
<organism evidence="2 3">
    <name type="scientific">Amazonocrinis nigriterrae CENA67</name>
    <dbReference type="NCBI Taxonomy" id="2794033"/>
    <lineage>
        <taxon>Bacteria</taxon>
        <taxon>Bacillati</taxon>
        <taxon>Cyanobacteriota</taxon>
        <taxon>Cyanophyceae</taxon>
        <taxon>Nostocales</taxon>
        <taxon>Nostocaceae</taxon>
        <taxon>Amazonocrinis</taxon>
        <taxon>Amazonocrinis nigriterrae</taxon>
    </lineage>
</organism>
<reference evidence="2 3" key="1">
    <citation type="journal article" date="2021" name="Int. J. Syst. Evol. Microbiol.">
        <title>Amazonocrinis nigriterrae gen. nov., sp. nov., Atlanticothrix silvestris gen. nov., sp. nov. and Dendronalium phyllosphericum gen. nov., sp. nov., nostocacean cyanobacteria from Brazilian environments.</title>
        <authorList>
            <person name="Alvarenga D.O."/>
            <person name="Andreote A.P.D."/>
            <person name="Branco L.H.Z."/>
            <person name="Delbaje E."/>
            <person name="Cruz R.B."/>
            <person name="Varani A.M."/>
            <person name="Fiore M.F."/>
        </authorList>
    </citation>
    <scope>NUCLEOTIDE SEQUENCE [LARGE SCALE GENOMIC DNA]</scope>
    <source>
        <strain evidence="2 3">CENA67</strain>
    </source>
</reference>
<proteinExistence type="predicted"/>
<dbReference type="InterPro" id="IPR001736">
    <property type="entry name" value="PLipase_D/transphosphatidylase"/>
</dbReference>
<dbReference type="PROSITE" id="PS50035">
    <property type="entry name" value="PLD"/>
    <property type="match status" value="1"/>
</dbReference>
<evidence type="ECO:0000313" key="3">
    <source>
        <dbReference type="Proteomes" id="UP000632766"/>
    </source>
</evidence>
<dbReference type="EMBL" id="JAECZC010000058">
    <property type="protein sequence ID" value="MBH8565260.1"/>
    <property type="molecule type" value="Genomic_DNA"/>
</dbReference>
<dbReference type="RefSeq" id="WP_198127065.1">
    <property type="nucleotide sequence ID" value="NZ_JAECZC010000058.1"/>
</dbReference>
<evidence type="ECO:0000313" key="2">
    <source>
        <dbReference type="EMBL" id="MBH8565260.1"/>
    </source>
</evidence>
<dbReference type="InterPro" id="IPR059192">
    <property type="entry name" value="PIN_19"/>
</dbReference>
<dbReference type="Gene3D" id="3.40.50.1010">
    <property type="entry name" value="5'-nuclease"/>
    <property type="match status" value="1"/>
</dbReference>
<protein>
    <recommendedName>
        <fullName evidence="1">PLD phosphodiesterase domain-containing protein</fullName>
    </recommendedName>
</protein>
<dbReference type="InterPro" id="IPR029060">
    <property type="entry name" value="PIN-like_dom_sf"/>
</dbReference>
<dbReference type="SUPFAM" id="SSF88723">
    <property type="entry name" value="PIN domain-like"/>
    <property type="match status" value="1"/>
</dbReference>
<dbReference type="Proteomes" id="UP000632766">
    <property type="component" value="Unassembled WGS sequence"/>
</dbReference>
<keyword evidence="3" id="KW-1185">Reference proteome</keyword>
<feature type="domain" description="PLD phosphodiesterase" evidence="1">
    <location>
        <begin position="8"/>
        <end position="33"/>
    </location>
</feature>
<sequence>MKDIIKSLIGRYHQKGILIDTNILLLFFVGSVNPERITRFNRTQQFIPEDYELLLGFIAKFQRIVTTPNILTEVNSLANQLGEPERSQCFLIFAQFAQNATRLNEHYIKSIDAVTVDRFVKFGLTDCGILTLARNEYLVLTDDLKLANYLQTVGIDVINFNNIRVFNW</sequence>
<dbReference type="AlphaFoldDB" id="A0A8J7HVV5"/>
<dbReference type="GO" id="GO:0003824">
    <property type="term" value="F:catalytic activity"/>
    <property type="evidence" value="ECO:0007669"/>
    <property type="project" value="InterPro"/>
</dbReference>
<comment type="caution">
    <text evidence="2">The sequence shown here is derived from an EMBL/GenBank/DDBJ whole genome shotgun (WGS) entry which is preliminary data.</text>
</comment>
<gene>
    <name evidence="2" type="ORF">I8748_24275</name>
</gene>
<name>A0A8J7HVV5_9NOST</name>
<dbReference type="GO" id="GO:0006793">
    <property type="term" value="P:phosphorus metabolic process"/>
    <property type="evidence" value="ECO:0007669"/>
    <property type="project" value="UniProtKB-ARBA"/>
</dbReference>